<dbReference type="Proteomes" id="UP000016016">
    <property type="component" value="Unassembled WGS sequence"/>
</dbReference>
<name>E1GU17_9BACT</name>
<accession>E1GU17</accession>
<reference evidence="1 2" key="1">
    <citation type="submission" date="2010-09" db="EMBL/GenBank/DDBJ databases">
        <authorList>
            <person name="Harkins D.M."/>
            <person name="Madupu R."/>
            <person name="Durkin A.S."/>
            <person name="Torralba M."/>
            <person name="Methe B."/>
            <person name="Sutton G.G."/>
            <person name="Nelson K.E."/>
        </authorList>
    </citation>
    <scope>NUCLEOTIDE SEQUENCE [LARGE SCALE GENOMIC DNA]</scope>
    <source>
        <strain evidence="1 2">CRIS 21A-A</strain>
    </source>
</reference>
<organism evidence="1 2">
    <name type="scientific">Prevotella amnii CRIS 21A-A</name>
    <dbReference type="NCBI Taxonomy" id="679191"/>
    <lineage>
        <taxon>Bacteria</taxon>
        <taxon>Pseudomonadati</taxon>
        <taxon>Bacteroidota</taxon>
        <taxon>Bacteroidia</taxon>
        <taxon>Bacteroidales</taxon>
        <taxon>Prevotellaceae</taxon>
        <taxon>Prevotella</taxon>
    </lineage>
</organism>
<protein>
    <submittedName>
        <fullName evidence="1">Tsp45I type II restriction enzyme</fullName>
    </submittedName>
</protein>
<dbReference type="InterPro" id="IPR010443">
    <property type="entry name" value="Restrct_endonuc_II_Tsp45I"/>
</dbReference>
<evidence type="ECO:0000313" key="1">
    <source>
        <dbReference type="EMBL" id="EFN91807.1"/>
    </source>
</evidence>
<gene>
    <name evidence="1" type="ORF">HMPREF9018_1033</name>
</gene>
<sequence>MNIFTKYSIELAKQKDYLDQLFSVYPLSPDSIREINKDIWHDIEEYYKSYNNVELFKSLLNLKLFPIKDSYVSFFKHEKSAVEMNPLTVNRICGRIRELGLDKLYERCTQPKETNRQIGPLFTNWLNSGTLGCLPIEEDAFLNAKDFAILKGTDQSLKEFAHKYLGYNRNKGLDFIAKRKNKYIIGEAKFITDEGGHQNDQFLDAITTLNTPTNKDVIKVAILDGVLYIKSRKKMYTTITTNSLNIMSALLLKDFVYSL</sequence>
<evidence type="ECO:0000313" key="2">
    <source>
        <dbReference type="Proteomes" id="UP000016016"/>
    </source>
</evidence>
<dbReference type="EMBL" id="ADFQ01000016">
    <property type="protein sequence ID" value="EFN91807.1"/>
    <property type="molecule type" value="Genomic_DNA"/>
</dbReference>
<comment type="caution">
    <text evidence="1">The sequence shown here is derived from an EMBL/GenBank/DDBJ whole genome shotgun (WGS) entry which is preliminary data.</text>
</comment>
<dbReference type="eggNOG" id="ENOG502ZAFK">
    <property type="taxonomic scope" value="Bacteria"/>
</dbReference>
<proteinExistence type="predicted"/>
<dbReference type="Pfam" id="PF06300">
    <property type="entry name" value="Tsp45I"/>
    <property type="match status" value="1"/>
</dbReference>
<dbReference type="RefSeq" id="WP_008447274.1">
    <property type="nucleotide sequence ID" value="NZ_ADFQ01000016.1"/>
</dbReference>
<dbReference type="AlphaFoldDB" id="E1GU17"/>